<feature type="transmembrane region" description="Helical" evidence="6">
    <location>
        <begin position="239"/>
        <end position="266"/>
    </location>
</feature>
<evidence type="ECO:0000313" key="7">
    <source>
        <dbReference type="EMBL" id="GAA0470170.1"/>
    </source>
</evidence>
<name>A0AAV3SK05_HALDO</name>
<dbReference type="NCBIfam" id="TIGR00765">
    <property type="entry name" value="yihY_not_rbn"/>
    <property type="match status" value="1"/>
</dbReference>
<evidence type="ECO:0000256" key="4">
    <source>
        <dbReference type="ARBA" id="ARBA00022989"/>
    </source>
</evidence>
<dbReference type="GO" id="GO:0005886">
    <property type="term" value="C:plasma membrane"/>
    <property type="evidence" value="ECO:0007669"/>
    <property type="project" value="UniProtKB-SubCell"/>
</dbReference>
<keyword evidence="2" id="KW-1003">Cell membrane</keyword>
<evidence type="ECO:0000256" key="5">
    <source>
        <dbReference type="ARBA" id="ARBA00023136"/>
    </source>
</evidence>
<reference evidence="7" key="2">
    <citation type="submission" date="2023-12" db="EMBL/GenBank/DDBJ databases">
        <authorList>
            <person name="Sun Q."/>
            <person name="Inoue M."/>
        </authorList>
    </citation>
    <scope>NUCLEOTIDE SEQUENCE</scope>
    <source>
        <strain evidence="7">JCM 12289</strain>
    </source>
</reference>
<evidence type="ECO:0000313" key="8">
    <source>
        <dbReference type="Proteomes" id="UP001500962"/>
    </source>
</evidence>
<gene>
    <name evidence="7" type="ORF">GCM10008985_28910</name>
</gene>
<comment type="subcellular location">
    <subcellularLocation>
        <location evidence="1">Cell membrane</location>
        <topology evidence="1">Multi-pass membrane protein</topology>
    </subcellularLocation>
</comment>
<feature type="transmembrane region" description="Helical" evidence="6">
    <location>
        <begin position="39"/>
        <end position="61"/>
    </location>
</feature>
<dbReference type="PIRSF" id="PIRSF035875">
    <property type="entry name" value="RNase_BN"/>
    <property type="match status" value="1"/>
</dbReference>
<evidence type="ECO:0000256" key="1">
    <source>
        <dbReference type="ARBA" id="ARBA00004651"/>
    </source>
</evidence>
<protein>
    <submittedName>
        <fullName evidence="7">YihY/virulence factor BrkB family protein</fullName>
    </submittedName>
</protein>
<evidence type="ECO:0000256" key="3">
    <source>
        <dbReference type="ARBA" id="ARBA00022692"/>
    </source>
</evidence>
<evidence type="ECO:0000256" key="6">
    <source>
        <dbReference type="SAM" id="Phobius"/>
    </source>
</evidence>
<proteinExistence type="predicted"/>
<evidence type="ECO:0000256" key="2">
    <source>
        <dbReference type="ARBA" id="ARBA00022475"/>
    </source>
</evidence>
<dbReference type="EMBL" id="BAAADN010000046">
    <property type="protein sequence ID" value="GAA0470170.1"/>
    <property type="molecule type" value="Genomic_DNA"/>
</dbReference>
<keyword evidence="3 6" id="KW-0812">Transmembrane</keyword>
<reference evidence="7" key="1">
    <citation type="journal article" date="2014" name="Int. J. Syst. Evol. Microbiol.">
        <title>Complete genome sequence of Corynebacterium casei LMG S-19264T (=DSM 44701T), isolated from a smear-ripened cheese.</title>
        <authorList>
            <consortium name="US DOE Joint Genome Institute (JGI-PGF)"/>
            <person name="Walter F."/>
            <person name="Albersmeier A."/>
            <person name="Kalinowski J."/>
            <person name="Ruckert C."/>
        </authorList>
    </citation>
    <scope>NUCLEOTIDE SEQUENCE</scope>
    <source>
        <strain evidence="7">JCM 12289</strain>
    </source>
</reference>
<feature type="transmembrane region" description="Helical" evidence="6">
    <location>
        <begin position="141"/>
        <end position="163"/>
    </location>
</feature>
<dbReference type="InterPro" id="IPR017039">
    <property type="entry name" value="Virul_fac_BrkB"/>
</dbReference>
<dbReference type="Proteomes" id="UP001500962">
    <property type="component" value="Unassembled WGS sequence"/>
</dbReference>
<feature type="transmembrane region" description="Helical" evidence="6">
    <location>
        <begin position="175"/>
        <end position="197"/>
    </location>
</feature>
<comment type="caution">
    <text evidence="7">The sequence shown here is derived from an EMBL/GenBank/DDBJ whole genome shotgun (WGS) entry which is preliminary data.</text>
</comment>
<dbReference type="PANTHER" id="PTHR30213:SF0">
    <property type="entry name" value="UPF0761 MEMBRANE PROTEIN YIHY"/>
    <property type="match status" value="1"/>
</dbReference>
<dbReference type="AlphaFoldDB" id="A0AAV3SK05"/>
<dbReference type="Pfam" id="PF03631">
    <property type="entry name" value="Virul_fac_BrkB"/>
    <property type="match status" value="1"/>
</dbReference>
<organism evidence="7 8">
    <name type="scientific">Halococcus dombrowskii</name>
    <dbReference type="NCBI Taxonomy" id="179637"/>
    <lineage>
        <taxon>Archaea</taxon>
        <taxon>Methanobacteriati</taxon>
        <taxon>Methanobacteriota</taxon>
        <taxon>Stenosarchaea group</taxon>
        <taxon>Halobacteria</taxon>
        <taxon>Halobacteriales</taxon>
        <taxon>Halococcaceae</taxon>
        <taxon>Halococcus</taxon>
    </lineage>
</organism>
<sequence length="295" mass="29746">MYPSVECAVVSTSARVTSFGRTFVGEVQDKEITFLAASLAYYAFVSLIPLVLLLLVAVSFAGGDAMADSIAQAAGGALSPSGQGLVSDAISNRSGAGGATIVSVLALLWSALKVFRGLDTAFSRAYGRDSPDLATQLKNGLVTLVAVVLGIAITVGVGAVVSLSPVDVTVAGVSAVGLAGTLATLLGLALTLLPLYYFLPGGGVTVREALPGALFTAVGWTVLQIGFRFYAANAGSYEAYGVIGAVLLLVTLLYFAGMILLLGVVLNAVLAGRTGGADEPSDEGLAARLKAGGRP</sequence>
<feature type="transmembrane region" description="Helical" evidence="6">
    <location>
        <begin position="95"/>
        <end position="115"/>
    </location>
</feature>
<keyword evidence="5 6" id="KW-0472">Membrane</keyword>
<accession>A0AAV3SK05</accession>
<keyword evidence="4 6" id="KW-1133">Transmembrane helix</keyword>
<feature type="transmembrane region" description="Helical" evidence="6">
    <location>
        <begin position="209"/>
        <end position="227"/>
    </location>
</feature>
<dbReference type="PANTHER" id="PTHR30213">
    <property type="entry name" value="INNER MEMBRANE PROTEIN YHJD"/>
    <property type="match status" value="1"/>
</dbReference>